<name>A0ACC0TUB4_9AGAM</name>
<sequence>MKTAVIASDYHCSFAVPVSASEAYTNICRVADWWTNNFEGNSQQPGDVFTVRFGETFVTFQLTEAITGEKIVWLVTDCNLNWLADKKEWKDTEIIWEITRNNNATQINMLHAGLTPDADCYDSCEKGWNHFLRDSLYRLLTEGNGMPEIKKE</sequence>
<comment type="caution">
    <text evidence="1">The sequence shown here is derived from an EMBL/GenBank/DDBJ whole genome shotgun (WGS) entry which is preliminary data.</text>
</comment>
<dbReference type="EMBL" id="JAGFNK010000518">
    <property type="protein sequence ID" value="KAI9449246.1"/>
    <property type="molecule type" value="Genomic_DNA"/>
</dbReference>
<keyword evidence="2" id="KW-1185">Reference proteome</keyword>
<accession>A0ACC0TUB4</accession>
<dbReference type="Proteomes" id="UP001207468">
    <property type="component" value="Unassembled WGS sequence"/>
</dbReference>
<evidence type="ECO:0000313" key="1">
    <source>
        <dbReference type="EMBL" id="KAI9449246.1"/>
    </source>
</evidence>
<proteinExistence type="predicted"/>
<gene>
    <name evidence="1" type="ORF">F5148DRAFT_1153204</name>
</gene>
<evidence type="ECO:0000313" key="2">
    <source>
        <dbReference type="Proteomes" id="UP001207468"/>
    </source>
</evidence>
<protein>
    <submittedName>
        <fullName evidence="1">Uncharacterized protein</fullName>
    </submittedName>
</protein>
<organism evidence="1 2">
    <name type="scientific">Russula earlei</name>
    <dbReference type="NCBI Taxonomy" id="71964"/>
    <lineage>
        <taxon>Eukaryota</taxon>
        <taxon>Fungi</taxon>
        <taxon>Dikarya</taxon>
        <taxon>Basidiomycota</taxon>
        <taxon>Agaricomycotina</taxon>
        <taxon>Agaricomycetes</taxon>
        <taxon>Russulales</taxon>
        <taxon>Russulaceae</taxon>
        <taxon>Russula</taxon>
    </lineage>
</organism>
<reference evidence="1" key="1">
    <citation type="submission" date="2021-03" db="EMBL/GenBank/DDBJ databases">
        <title>Evolutionary priming and transition to the ectomycorrhizal habit in an iconic lineage of mushroom-forming fungi: is preadaptation a requirement?</title>
        <authorList>
            <consortium name="DOE Joint Genome Institute"/>
            <person name="Looney B.P."/>
            <person name="Miyauchi S."/>
            <person name="Morin E."/>
            <person name="Drula E."/>
            <person name="Courty P.E."/>
            <person name="Chicoki N."/>
            <person name="Fauchery L."/>
            <person name="Kohler A."/>
            <person name="Kuo A."/>
            <person name="LaButti K."/>
            <person name="Pangilinan J."/>
            <person name="Lipzen A."/>
            <person name="Riley R."/>
            <person name="Andreopoulos W."/>
            <person name="He G."/>
            <person name="Johnson J."/>
            <person name="Barry K.W."/>
            <person name="Grigoriev I.V."/>
            <person name="Nagy L."/>
            <person name="Hibbett D."/>
            <person name="Henrissat B."/>
            <person name="Matheny P.B."/>
            <person name="Labbe J."/>
            <person name="Martin A.F."/>
        </authorList>
    </citation>
    <scope>NUCLEOTIDE SEQUENCE</scope>
    <source>
        <strain evidence="1">BPL698</strain>
    </source>
</reference>